<protein>
    <submittedName>
        <fullName evidence="2">26 kDa periplasmic immunogenic protein</fullName>
    </submittedName>
</protein>
<keyword evidence="3" id="KW-1185">Reference proteome</keyword>
<name>A0ABQ4TRM8_9HYPH</name>
<keyword evidence="1" id="KW-0732">Signal</keyword>
<dbReference type="PANTHER" id="PTHR34387">
    <property type="entry name" value="SLR1258 PROTEIN"/>
    <property type="match status" value="1"/>
</dbReference>
<feature type="signal peptide" evidence="1">
    <location>
        <begin position="1"/>
        <end position="22"/>
    </location>
</feature>
<dbReference type="InterPro" id="IPR007497">
    <property type="entry name" value="SIMPL/DUF541"/>
</dbReference>
<comment type="caution">
    <text evidence="2">The sequence shown here is derived from an EMBL/GenBank/DDBJ whole genome shotgun (WGS) entry which is preliminary data.</text>
</comment>
<sequence>MKPYAVAFTGLLGLALCVPAFAGDDDTGGRISVIGRAQIETPPDFAAVEIGVQAKGATPAAALDAASNAARGIIATAKEIGVPEADIGTSSVTLQPVTRQIRGSDGTMTEKADGYAASNSVVVRLGDMPKLGELMRRALDAGSNRIHGVSFGLRNPASVQSSVQVAAMKDARAQAERLAEAAGVTVGPALSIVSPPRTEASRPMPYAAMAKSAAPRGRNAVPVEAGTIETSAEVEAVFAIKP</sequence>
<feature type="chain" id="PRO_5046933311" evidence="1">
    <location>
        <begin position="23"/>
        <end position="242"/>
    </location>
</feature>
<reference evidence="2" key="1">
    <citation type="journal article" date="2021" name="Front. Microbiol.">
        <title>Comprehensive Comparative Genomics and Phenotyping of Methylobacterium Species.</title>
        <authorList>
            <person name="Alessa O."/>
            <person name="Ogura Y."/>
            <person name="Fujitani Y."/>
            <person name="Takami H."/>
            <person name="Hayashi T."/>
            <person name="Sahin N."/>
            <person name="Tani A."/>
        </authorList>
    </citation>
    <scope>NUCLEOTIDE SEQUENCE</scope>
    <source>
        <strain evidence="2">DSM 23674</strain>
    </source>
</reference>
<gene>
    <name evidence="2" type="ORF">EKPJFOCH_4325</name>
</gene>
<dbReference type="Gene3D" id="3.30.70.2970">
    <property type="entry name" value="Protein of unknown function (DUF541), domain 2"/>
    <property type="match status" value="1"/>
</dbReference>
<accession>A0ABQ4TRM8</accession>
<evidence type="ECO:0000313" key="3">
    <source>
        <dbReference type="Proteomes" id="UP001055101"/>
    </source>
</evidence>
<evidence type="ECO:0000313" key="2">
    <source>
        <dbReference type="EMBL" id="GJE57805.1"/>
    </source>
</evidence>
<dbReference type="Pfam" id="PF04402">
    <property type="entry name" value="SIMPL"/>
    <property type="match status" value="1"/>
</dbReference>
<dbReference type="Gene3D" id="3.30.110.170">
    <property type="entry name" value="Protein of unknown function (DUF541), domain 1"/>
    <property type="match status" value="1"/>
</dbReference>
<proteinExistence type="predicted"/>
<dbReference type="Proteomes" id="UP001055101">
    <property type="component" value="Unassembled WGS sequence"/>
</dbReference>
<evidence type="ECO:0000256" key="1">
    <source>
        <dbReference type="SAM" id="SignalP"/>
    </source>
</evidence>
<dbReference type="InterPro" id="IPR052022">
    <property type="entry name" value="26kDa_periplasmic_antigen"/>
</dbReference>
<dbReference type="EMBL" id="BPRA01000030">
    <property type="protein sequence ID" value="GJE57805.1"/>
    <property type="molecule type" value="Genomic_DNA"/>
</dbReference>
<dbReference type="PANTHER" id="PTHR34387:SF1">
    <property type="entry name" value="PERIPLASMIC IMMUNOGENIC PROTEIN"/>
    <property type="match status" value="1"/>
</dbReference>
<reference evidence="2" key="2">
    <citation type="submission" date="2021-08" db="EMBL/GenBank/DDBJ databases">
        <authorList>
            <person name="Tani A."/>
            <person name="Ola A."/>
            <person name="Ogura Y."/>
            <person name="Katsura K."/>
            <person name="Hayashi T."/>
        </authorList>
    </citation>
    <scope>NUCLEOTIDE SEQUENCE</scope>
    <source>
        <strain evidence="2">DSM 23674</strain>
    </source>
</reference>
<organism evidence="2 3">
    <name type="scientific">Methylobacterium thuringiense</name>
    <dbReference type="NCBI Taxonomy" id="1003091"/>
    <lineage>
        <taxon>Bacteria</taxon>
        <taxon>Pseudomonadati</taxon>
        <taxon>Pseudomonadota</taxon>
        <taxon>Alphaproteobacteria</taxon>
        <taxon>Hyphomicrobiales</taxon>
        <taxon>Methylobacteriaceae</taxon>
        <taxon>Methylobacterium</taxon>
    </lineage>
</organism>
<dbReference type="RefSeq" id="WP_147814049.1">
    <property type="nucleotide sequence ID" value="NZ_BPRA01000030.1"/>
</dbReference>